<comment type="similarity">
    <text evidence="2 10">Belongs to the ammonia transporter channel (TC 1.A.11.2) family.</text>
</comment>
<feature type="transmembrane region" description="Helical" evidence="10">
    <location>
        <begin position="333"/>
        <end position="350"/>
    </location>
</feature>
<evidence type="ECO:0000256" key="6">
    <source>
        <dbReference type="ARBA" id="ARBA00022989"/>
    </source>
</evidence>
<dbReference type="PANTHER" id="PTHR43029">
    <property type="entry name" value="AMMONIUM TRANSPORTER MEP2"/>
    <property type="match status" value="1"/>
</dbReference>
<dbReference type="OrthoDB" id="9814202at2"/>
<accession>A0A1E3VBE0</accession>
<name>A0A1E3VBE0_9HYPH</name>
<dbReference type="STRING" id="1752398.A8M32_12525"/>
<evidence type="ECO:0000256" key="4">
    <source>
        <dbReference type="ARBA" id="ARBA00022475"/>
    </source>
</evidence>
<feature type="transmembrane region" description="Helical" evidence="10">
    <location>
        <begin position="84"/>
        <end position="102"/>
    </location>
</feature>
<evidence type="ECO:0000259" key="12">
    <source>
        <dbReference type="Pfam" id="PF00909"/>
    </source>
</evidence>
<feature type="transmembrane region" description="Helical" evidence="10">
    <location>
        <begin position="275"/>
        <end position="295"/>
    </location>
</feature>
<dbReference type="GO" id="GO:0005886">
    <property type="term" value="C:plasma membrane"/>
    <property type="evidence" value="ECO:0007669"/>
    <property type="project" value="UniProtKB-SubCell"/>
</dbReference>
<feature type="transmembrane region" description="Helical" evidence="10">
    <location>
        <begin position="207"/>
        <end position="230"/>
    </location>
</feature>
<dbReference type="Pfam" id="PF00909">
    <property type="entry name" value="Ammonium_transp"/>
    <property type="match status" value="1"/>
</dbReference>
<sequence length="455" mass="47004">MSSHYLSTSLRRVGATAAALLAPVVAFAQEAAPAAAEAAAAAPVPDKGDTTFMFISTLLVLFMLIPGLALFYGGLVRAKNMLSVLMQCTVVGAAMMIVWVIYGYSFAFGGSESAYFGGFAKLFLAGVTVDSTAATFTDGVVIPEYIFMLFQMTFAAITPALIVGAFAERIKFSAAVLFSVLWATFVYFPIAHMVWDGNGLLFNMGALDFAGGTVVHINAGIAGLVGAIMVGKRTGYGRDMMAPHSMTLTLVGAAMLWFGWFGFNAGSNLEASGGAVLATVNTFLATAAAVLSWCVVETLTRGKASMLGAASGMIAGLVAITPAAGIAGPMGTIIMGLAVSPLCYFFVSVIKNKFGYDDTADVFGVHGVGGFFGALATGIFASSSLGGIGYAEGVSMGGQFMTQLTAVVITIVWCGIVSAILYKVVDAIVGLRVTVEAEREGLDLSSHGEAAYHVS</sequence>
<evidence type="ECO:0000256" key="8">
    <source>
        <dbReference type="ARBA" id="ARBA00023177"/>
    </source>
</evidence>
<dbReference type="FunFam" id="1.10.3430.10:FF:000007">
    <property type="entry name" value="Ammonium transporter"/>
    <property type="match status" value="1"/>
</dbReference>
<dbReference type="EMBL" id="LYBW01000057">
    <property type="protein sequence ID" value="ODR90855.1"/>
    <property type="molecule type" value="Genomic_DNA"/>
</dbReference>
<comment type="caution">
    <text evidence="13">The sequence shown here is derived from an EMBL/GenBank/DDBJ whole genome shotgun (WGS) entry which is preliminary data.</text>
</comment>
<evidence type="ECO:0000256" key="3">
    <source>
        <dbReference type="ARBA" id="ARBA00022448"/>
    </source>
</evidence>
<comment type="subcellular location">
    <subcellularLocation>
        <location evidence="1 10">Cell membrane</location>
        <topology evidence="1 10">Multi-pass membrane protein</topology>
    </subcellularLocation>
</comment>
<dbReference type="PROSITE" id="PS01219">
    <property type="entry name" value="AMMONIUM_TRANSP"/>
    <property type="match status" value="1"/>
</dbReference>
<feature type="chain" id="PRO_5009138122" description="Ammonium transporter" evidence="11">
    <location>
        <begin position="29"/>
        <end position="455"/>
    </location>
</feature>
<evidence type="ECO:0000256" key="7">
    <source>
        <dbReference type="ARBA" id="ARBA00023136"/>
    </source>
</evidence>
<dbReference type="RefSeq" id="WP_069458734.1">
    <property type="nucleotide sequence ID" value="NZ_LYBW01000057.1"/>
</dbReference>
<feature type="signal peptide" evidence="11">
    <location>
        <begin position="1"/>
        <end position="28"/>
    </location>
</feature>
<keyword evidence="3 10" id="KW-0813">Transport</keyword>
<evidence type="ECO:0000256" key="5">
    <source>
        <dbReference type="ARBA" id="ARBA00022692"/>
    </source>
</evidence>
<organism evidence="13 14">
    <name type="scientific">Sinorhizobium alkalisoli</name>
    <dbReference type="NCBI Taxonomy" id="1752398"/>
    <lineage>
        <taxon>Bacteria</taxon>
        <taxon>Pseudomonadati</taxon>
        <taxon>Pseudomonadota</taxon>
        <taxon>Alphaproteobacteria</taxon>
        <taxon>Hyphomicrobiales</taxon>
        <taxon>Rhizobiaceae</taxon>
        <taxon>Sinorhizobium/Ensifer group</taxon>
        <taxon>Sinorhizobium</taxon>
    </lineage>
</organism>
<keyword evidence="8 10" id="KW-0924">Ammonia transport</keyword>
<feature type="domain" description="Ammonium transporter AmtB-like" evidence="12">
    <location>
        <begin position="52"/>
        <end position="452"/>
    </location>
</feature>
<dbReference type="Gene3D" id="1.10.3430.10">
    <property type="entry name" value="Ammonium transporter AmtB like domains"/>
    <property type="match status" value="1"/>
</dbReference>
<reference evidence="14" key="1">
    <citation type="submission" date="2016-05" db="EMBL/GenBank/DDBJ databases">
        <authorList>
            <person name="Li Y."/>
        </authorList>
    </citation>
    <scope>NUCLEOTIDE SEQUENCE [LARGE SCALE GENOMIC DNA]</scope>
    <source>
        <strain evidence="14">YIC4027</strain>
    </source>
</reference>
<dbReference type="PANTHER" id="PTHR43029:SF10">
    <property type="entry name" value="AMMONIUM TRANSPORTER MEP2"/>
    <property type="match status" value="1"/>
</dbReference>
<dbReference type="NCBIfam" id="TIGR00836">
    <property type="entry name" value="amt"/>
    <property type="match status" value="1"/>
</dbReference>
<keyword evidence="11" id="KW-0732">Signal</keyword>
<feature type="transmembrane region" description="Helical" evidence="10">
    <location>
        <begin position="145"/>
        <end position="167"/>
    </location>
</feature>
<keyword evidence="7 10" id="KW-0472">Membrane</keyword>
<feature type="transmembrane region" description="Helical" evidence="10">
    <location>
        <begin position="174"/>
        <end position="195"/>
    </location>
</feature>
<dbReference type="InterPro" id="IPR018047">
    <property type="entry name" value="Ammonium_transpt_CS"/>
</dbReference>
<feature type="transmembrane region" description="Helical" evidence="10">
    <location>
        <begin position="307"/>
        <end position="327"/>
    </location>
</feature>
<evidence type="ECO:0000256" key="11">
    <source>
        <dbReference type="SAM" id="SignalP"/>
    </source>
</evidence>
<proteinExistence type="inferred from homology"/>
<dbReference type="AlphaFoldDB" id="A0A1E3VBE0"/>
<protein>
    <recommendedName>
        <fullName evidence="9 10">Ammonium transporter</fullName>
    </recommendedName>
</protein>
<dbReference type="GO" id="GO:0008519">
    <property type="term" value="F:ammonium channel activity"/>
    <property type="evidence" value="ECO:0007669"/>
    <property type="project" value="InterPro"/>
</dbReference>
<evidence type="ECO:0000313" key="14">
    <source>
        <dbReference type="Proteomes" id="UP000094342"/>
    </source>
</evidence>
<evidence type="ECO:0000256" key="1">
    <source>
        <dbReference type="ARBA" id="ARBA00004651"/>
    </source>
</evidence>
<dbReference type="SUPFAM" id="SSF111352">
    <property type="entry name" value="Ammonium transporter"/>
    <property type="match status" value="1"/>
</dbReference>
<evidence type="ECO:0000256" key="10">
    <source>
        <dbReference type="RuleBase" id="RU362002"/>
    </source>
</evidence>
<feature type="transmembrane region" description="Helical" evidence="10">
    <location>
        <begin position="242"/>
        <end position="263"/>
    </location>
</feature>
<evidence type="ECO:0000256" key="2">
    <source>
        <dbReference type="ARBA" id="ARBA00005887"/>
    </source>
</evidence>
<feature type="transmembrane region" description="Helical" evidence="10">
    <location>
        <begin position="51"/>
        <end position="72"/>
    </location>
</feature>
<dbReference type="InterPro" id="IPR029020">
    <property type="entry name" value="Ammonium/urea_transptr"/>
</dbReference>
<dbReference type="Proteomes" id="UP000094342">
    <property type="component" value="Unassembled WGS sequence"/>
</dbReference>
<evidence type="ECO:0000313" key="13">
    <source>
        <dbReference type="EMBL" id="ODR90855.1"/>
    </source>
</evidence>
<keyword evidence="5 10" id="KW-0812">Transmembrane</keyword>
<dbReference type="InterPro" id="IPR001905">
    <property type="entry name" value="Ammonium_transpt"/>
</dbReference>
<evidence type="ECO:0000256" key="9">
    <source>
        <dbReference type="ARBA" id="ARBA00050025"/>
    </source>
</evidence>
<gene>
    <name evidence="13" type="ORF">A8M32_12525</name>
</gene>
<feature type="transmembrane region" description="Helical" evidence="10">
    <location>
        <begin position="362"/>
        <end position="380"/>
    </location>
</feature>
<dbReference type="InterPro" id="IPR024041">
    <property type="entry name" value="NH4_transpt_AmtB-like_dom"/>
</dbReference>
<feature type="transmembrane region" description="Helical" evidence="10">
    <location>
        <begin position="400"/>
        <end position="422"/>
    </location>
</feature>
<keyword evidence="6 10" id="KW-1133">Transmembrane helix</keyword>
<keyword evidence="4" id="KW-1003">Cell membrane</keyword>
<keyword evidence="14" id="KW-1185">Reference proteome</keyword>